<evidence type="ECO:0000313" key="2">
    <source>
        <dbReference type="EMBL" id="TVU40022.1"/>
    </source>
</evidence>
<feature type="transmembrane region" description="Helical" evidence="1">
    <location>
        <begin position="61"/>
        <end position="85"/>
    </location>
</feature>
<dbReference type="OrthoDB" id="1651023at2759"/>
<reference evidence="2 3" key="1">
    <citation type="journal article" date="2019" name="Sci. Rep.">
        <title>A high-quality genome of Eragrostis curvula grass provides insights into Poaceae evolution and supports new strategies to enhance forage quality.</title>
        <authorList>
            <person name="Carballo J."/>
            <person name="Santos B.A.C.M."/>
            <person name="Zappacosta D."/>
            <person name="Garbus I."/>
            <person name="Selva J.P."/>
            <person name="Gallo C.A."/>
            <person name="Diaz A."/>
            <person name="Albertini E."/>
            <person name="Caccamo M."/>
            <person name="Echenique V."/>
        </authorList>
    </citation>
    <scope>NUCLEOTIDE SEQUENCE [LARGE SCALE GENOMIC DNA]</scope>
    <source>
        <strain evidence="3">cv. Victoria</strain>
        <tissue evidence="2">Leaf</tissue>
    </source>
</reference>
<keyword evidence="3" id="KW-1185">Reference proteome</keyword>
<keyword evidence="1" id="KW-1133">Transmembrane helix</keyword>
<comment type="caution">
    <text evidence="2">The sequence shown here is derived from an EMBL/GenBank/DDBJ whole genome shotgun (WGS) entry which is preliminary data.</text>
</comment>
<keyword evidence="1" id="KW-0472">Membrane</keyword>
<dbReference type="EMBL" id="RWGY01000007">
    <property type="protein sequence ID" value="TVU40022.1"/>
    <property type="molecule type" value="Genomic_DNA"/>
</dbReference>
<organism evidence="2 3">
    <name type="scientific">Eragrostis curvula</name>
    <name type="common">weeping love grass</name>
    <dbReference type="NCBI Taxonomy" id="38414"/>
    <lineage>
        <taxon>Eukaryota</taxon>
        <taxon>Viridiplantae</taxon>
        <taxon>Streptophyta</taxon>
        <taxon>Embryophyta</taxon>
        <taxon>Tracheophyta</taxon>
        <taxon>Spermatophyta</taxon>
        <taxon>Magnoliopsida</taxon>
        <taxon>Liliopsida</taxon>
        <taxon>Poales</taxon>
        <taxon>Poaceae</taxon>
        <taxon>PACMAD clade</taxon>
        <taxon>Chloridoideae</taxon>
        <taxon>Eragrostideae</taxon>
        <taxon>Eragrostidinae</taxon>
        <taxon>Eragrostis</taxon>
    </lineage>
</organism>
<evidence type="ECO:0000313" key="3">
    <source>
        <dbReference type="Proteomes" id="UP000324897"/>
    </source>
</evidence>
<evidence type="ECO:0000256" key="1">
    <source>
        <dbReference type="SAM" id="Phobius"/>
    </source>
</evidence>
<keyword evidence="1" id="KW-0812">Transmembrane</keyword>
<dbReference type="Proteomes" id="UP000324897">
    <property type="component" value="Chromosome 4"/>
</dbReference>
<dbReference type="AlphaFoldDB" id="A0A5J9VUC7"/>
<sequence>MAGGGFVAADSSARDYGERVTFSVVMTCLMAASCGIIYGYDNGISGAYSESRRYCSTIHSSLNSFLLATILLLFFGDALLIALLWNGKGLSDVLLITVGIDIRALGSPVSDFTDVVESEALIGHDPSGSSGCNELANTPTYCNYVVP</sequence>
<gene>
    <name evidence="2" type="ORF">EJB05_13467</name>
</gene>
<protein>
    <submittedName>
        <fullName evidence="2">Uncharacterized protein</fullName>
    </submittedName>
</protein>
<proteinExistence type="predicted"/>
<feature type="non-terminal residue" evidence="2">
    <location>
        <position position="1"/>
    </location>
</feature>
<name>A0A5J9VUC7_9POAL</name>
<feature type="transmembrane region" description="Helical" evidence="1">
    <location>
        <begin position="20"/>
        <end position="40"/>
    </location>
</feature>
<dbReference type="Gramene" id="TVU40022">
    <property type="protein sequence ID" value="TVU40022"/>
    <property type="gene ID" value="EJB05_13467"/>
</dbReference>
<accession>A0A5J9VUC7</accession>